<dbReference type="RefSeq" id="WP_182845843.1">
    <property type="nucleotide sequence ID" value="NZ_BAAALP010000056.1"/>
</dbReference>
<evidence type="ECO:0000313" key="7">
    <source>
        <dbReference type="EMBL" id="MBA8953677.1"/>
    </source>
</evidence>
<evidence type="ECO:0000256" key="1">
    <source>
        <dbReference type="ARBA" id="ARBA00001974"/>
    </source>
</evidence>
<evidence type="ECO:0000259" key="6">
    <source>
        <dbReference type="PROSITE" id="PS51387"/>
    </source>
</evidence>
<dbReference type="PANTHER" id="PTHR42973">
    <property type="entry name" value="BINDING OXIDOREDUCTASE, PUTATIVE (AFU_ORTHOLOGUE AFUA_1G17690)-RELATED"/>
    <property type="match status" value="1"/>
</dbReference>
<dbReference type="Gene3D" id="3.30.43.10">
    <property type="entry name" value="Uridine Diphospho-n-acetylenolpyruvylglucosamine Reductase, domain 2"/>
    <property type="match status" value="1"/>
</dbReference>
<dbReference type="Gene3D" id="3.30.465.10">
    <property type="match status" value="1"/>
</dbReference>
<keyword evidence="5" id="KW-0560">Oxidoreductase</keyword>
<evidence type="ECO:0000256" key="4">
    <source>
        <dbReference type="ARBA" id="ARBA00022827"/>
    </source>
</evidence>
<organism evidence="7 8">
    <name type="scientific">Actinomadura namibiensis</name>
    <dbReference type="NCBI Taxonomy" id="182080"/>
    <lineage>
        <taxon>Bacteria</taxon>
        <taxon>Bacillati</taxon>
        <taxon>Actinomycetota</taxon>
        <taxon>Actinomycetes</taxon>
        <taxon>Streptosporangiales</taxon>
        <taxon>Thermomonosporaceae</taxon>
        <taxon>Actinomadura</taxon>
    </lineage>
</organism>
<dbReference type="Gene3D" id="3.40.462.20">
    <property type="match status" value="1"/>
</dbReference>
<dbReference type="PANTHER" id="PTHR42973:SF39">
    <property type="entry name" value="FAD-BINDING PCMH-TYPE DOMAIN-CONTAINING PROTEIN"/>
    <property type="match status" value="1"/>
</dbReference>
<feature type="domain" description="FAD-binding PCMH-type" evidence="6">
    <location>
        <begin position="34"/>
        <end position="202"/>
    </location>
</feature>
<comment type="caution">
    <text evidence="7">The sequence shown here is derived from an EMBL/GenBank/DDBJ whole genome shotgun (WGS) entry which is preliminary data.</text>
</comment>
<keyword evidence="4" id="KW-0274">FAD</keyword>
<protein>
    <submittedName>
        <fullName evidence="7">FAD/FMN-containing dehydrogenase</fullName>
    </submittedName>
</protein>
<dbReference type="InterPro" id="IPR016169">
    <property type="entry name" value="FAD-bd_PCMH_sub2"/>
</dbReference>
<dbReference type="InterPro" id="IPR036318">
    <property type="entry name" value="FAD-bd_PCMH-like_sf"/>
</dbReference>
<evidence type="ECO:0000256" key="3">
    <source>
        <dbReference type="ARBA" id="ARBA00022630"/>
    </source>
</evidence>
<name>A0A7W3LSZ2_ACTNM</name>
<dbReference type="InterPro" id="IPR016166">
    <property type="entry name" value="FAD-bd_PCMH"/>
</dbReference>
<dbReference type="GO" id="GO:0016491">
    <property type="term" value="F:oxidoreductase activity"/>
    <property type="evidence" value="ECO:0007669"/>
    <property type="project" value="UniProtKB-KW"/>
</dbReference>
<dbReference type="PROSITE" id="PS51387">
    <property type="entry name" value="FAD_PCMH"/>
    <property type="match status" value="1"/>
</dbReference>
<comment type="similarity">
    <text evidence="2">Belongs to the oxygen-dependent FAD-linked oxidoreductase family.</text>
</comment>
<dbReference type="Pfam" id="PF01565">
    <property type="entry name" value="FAD_binding_4"/>
    <property type="match status" value="1"/>
</dbReference>
<dbReference type="EMBL" id="JACJIA010000007">
    <property type="protein sequence ID" value="MBA8953677.1"/>
    <property type="molecule type" value="Genomic_DNA"/>
</dbReference>
<evidence type="ECO:0000313" key="8">
    <source>
        <dbReference type="Proteomes" id="UP000572680"/>
    </source>
</evidence>
<dbReference type="InterPro" id="IPR050416">
    <property type="entry name" value="FAD-linked_Oxidoreductase"/>
</dbReference>
<reference evidence="7 8" key="1">
    <citation type="submission" date="2020-08" db="EMBL/GenBank/DDBJ databases">
        <title>Genomic Encyclopedia of Type Strains, Phase IV (KMG-IV): sequencing the most valuable type-strain genomes for metagenomic binning, comparative biology and taxonomic classification.</title>
        <authorList>
            <person name="Goeker M."/>
        </authorList>
    </citation>
    <scope>NUCLEOTIDE SEQUENCE [LARGE SCALE GENOMIC DNA]</scope>
    <source>
        <strain evidence="7 8">DSM 44197</strain>
    </source>
</reference>
<keyword evidence="3" id="KW-0285">Flavoprotein</keyword>
<dbReference type="InterPro" id="IPR016167">
    <property type="entry name" value="FAD-bd_PCMH_sub1"/>
</dbReference>
<evidence type="ECO:0000256" key="5">
    <source>
        <dbReference type="ARBA" id="ARBA00023002"/>
    </source>
</evidence>
<dbReference type="SUPFAM" id="SSF56176">
    <property type="entry name" value="FAD-binding/transporter-associated domain-like"/>
    <property type="match status" value="1"/>
</dbReference>
<keyword evidence="8" id="KW-1185">Reference proteome</keyword>
<comment type="cofactor">
    <cofactor evidence="1">
        <name>FAD</name>
        <dbReference type="ChEBI" id="CHEBI:57692"/>
    </cofactor>
</comment>
<dbReference type="InterPro" id="IPR006094">
    <property type="entry name" value="Oxid_FAD_bind_N"/>
</dbReference>
<dbReference type="GO" id="GO:0071949">
    <property type="term" value="F:FAD binding"/>
    <property type="evidence" value="ECO:0007669"/>
    <property type="project" value="InterPro"/>
</dbReference>
<dbReference type="AlphaFoldDB" id="A0A7W3LSZ2"/>
<evidence type="ECO:0000256" key="2">
    <source>
        <dbReference type="ARBA" id="ARBA00005466"/>
    </source>
</evidence>
<sequence>MNITTALRATVRGTVHTAGDAGFDQARRPWNLAVEQPALAVVEAADAHDVAVVARFARLHGLAVAAQPSGHGATGDTEGTILLRTGRLDDLRVDPERRVARAGAGVRWGRVLAEAGPHGLTGLAGSSPVVTVTGYTLGGGLSWFGRRHGWASDGVRAFDVVTADGEPARVTADSDPDLFWALRGGGGDFALVTAVEFDLHPAPVLYGGRMAWSADRAPAVLDAYREVTEGAPDELTVWYELLRFPGAPAMVAVDVTFLGEAADAGPILRPFEKVGGLLSDSRAVLPVADLGSITAEPTDPGAGRSRAELLTRLDDEAAAVLLEHPVDPLLSVQLRHLGGALARRSGNGGAAGPLTEPYALYMFGLAPSRETEAAVRARQAGLATALTRHTSGRKPLTFLAPGERAASAFTAPALDRLRDLKRARDPHGVLRSNFPVLA</sequence>
<gene>
    <name evidence="7" type="ORF">HNR61_005330</name>
</gene>
<proteinExistence type="inferred from homology"/>
<dbReference type="Proteomes" id="UP000572680">
    <property type="component" value="Unassembled WGS sequence"/>
</dbReference>
<accession>A0A7W3LSZ2</accession>